<dbReference type="EMBL" id="CAID01000020">
    <property type="protein sequence ID" value="CAL56743.1"/>
    <property type="molecule type" value="Genomic_DNA"/>
</dbReference>
<reference evidence="11 12" key="2">
    <citation type="journal article" date="2014" name="BMC Genomics">
        <title>An improved genome of the model marine alga Ostreococcus tauri unfolds by assessing Illumina de novo assemblies.</title>
        <authorList>
            <person name="Blanc-Mathieu R."/>
            <person name="Verhelst B."/>
            <person name="Derelle E."/>
            <person name="Rombauts S."/>
            <person name="Bouget F.Y."/>
            <person name="Carre I."/>
            <person name="Chateau A."/>
            <person name="Eyre-Walker A."/>
            <person name="Grimsley N."/>
            <person name="Moreau H."/>
            <person name="Piegu B."/>
            <person name="Rivals E."/>
            <person name="Schackwitz W."/>
            <person name="Van de Peer Y."/>
            <person name="Piganeau G."/>
        </authorList>
    </citation>
    <scope>NUCLEOTIDE SEQUENCE [LARGE SCALE GENOMIC DNA]</scope>
    <source>
        <strain evidence="12">OTTH 0595 / CCAP 157/2 / RCC745</strain>
    </source>
</reference>
<keyword evidence="5" id="KW-0677">Repeat</keyword>
<reference evidence="12" key="1">
    <citation type="journal article" date="2006" name="Proc. Natl. Acad. Sci. U.S.A.">
        <title>Genome analysis of the smallest free-living eukaryote Ostreococcus tauri unveils many unique features.</title>
        <authorList>
            <person name="Derelle E."/>
            <person name="Ferraz C."/>
            <person name="Rombauts S."/>
            <person name="Rouze P."/>
            <person name="Worden A.Z."/>
            <person name="Robbens S."/>
            <person name="Partensky F."/>
            <person name="Degroeve S."/>
            <person name="Echeynie S."/>
            <person name="Cooke R."/>
            <person name="Saeys Y."/>
            <person name="Wuyts J."/>
            <person name="Jabbari K."/>
            <person name="Bowler C."/>
            <person name="Panaud O."/>
            <person name="Piegu B."/>
            <person name="Ball S.G."/>
            <person name="Ral J.-P."/>
            <person name="Bouget F.-Y."/>
            <person name="Piganeau G."/>
            <person name="De Baets B."/>
            <person name="Picard A."/>
            <person name="Delseny M."/>
            <person name="Demaille J."/>
            <person name="Van de Peer Y."/>
            <person name="Moreau H."/>
        </authorList>
    </citation>
    <scope>NUCLEOTIDE SEQUENCE [LARGE SCALE GENOMIC DNA]</scope>
    <source>
        <strain evidence="12">OTTH 0595 / CCAP 157/2 / RCC745</strain>
    </source>
</reference>
<dbReference type="FunCoup" id="Q00RS3">
    <property type="interactions" value="2020"/>
</dbReference>
<dbReference type="InterPro" id="IPR056350">
    <property type="entry name" value="HAT_Syf1_central"/>
</dbReference>
<evidence type="ECO:0000256" key="5">
    <source>
        <dbReference type="ARBA" id="ARBA00022737"/>
    </source>
</evidence>
<dbReference type="InParanoid" id="Q00RS3"/>
<keyword evidence="7" id="KW-0539">Nucleus</keyword>
<feature type="domain" description="Pre-mRNA-splicing factor Syf1-like N-terminal HAT-repeats" evidence="10">
    <location>
        <begin position="14"/>
        <end position="180"/>
    </location>
</feature>
<evidence type="ECO:0000259" key="9">
    <source>
        <dbReference type="Pfam" id="PF23231"/>
    </source>
</evidence>
<organism evidence="11 12">
    <name type="scientific">Ostreococcus tauri</name>
    <name type="common">Marine green alga</name>
    <dbReference type="NCBI Taxonomy" id="70448"/>
    <lineage>
        <taxon>Eukaryota</taxon>
        <taxon>Viridiplantae</taxon>
        <taxon>Chlorophyta</taxon>
        <taxon>Mamiellophyceae</taxon>
        <taxon>Mamiellales</taxon>
        <taxon>Bathycoccaceae</taxon>
        <taxon>Ostreococcus</taxon>
    </lineage>
</organism>
<evidence type="ECO:0000313" key="11">
    <source>
        <dbReference type="EMBL" id="CAL56743.1"/>
    </source>
</evidence>
<evidence type="ECO:0000259" key="8">
    <source>
        <dbReference type="Pfam" id="PF23220"/>
    </source>
</evidence>
<evidence type="ECO:0000256" key="4">
    <source>
        <dbReference type="ARBA" id="ARBA00022728"/>
    </source>
</evidence>
<evidence type="ECO:0000259" key="10">
    <source>
        <dbReference type="Pfam" id="PF23233"/>
    </source>
</evidence>
<dbReference type="FunFam" id="1.25.40.10:FF:000137">
    <property type="entry name" value="Pre-mRNA-splicing factor syf1"/>
    <property type="match status" value="1"/>
</dbReference>
<dbReference type="GO" id="GO:0071014">
    <property type="term" value="C:post-mRNA release spliceosomal complex"/>
    <property type="evidence" value="ECO:0007669"/>
    <property type="project" value="TreeGrafter"/>
</dbReference>
<dbReference type="STRING" id="70448.Q00RS3"/>
<dbReference type="InterPro" id="IPR003107">
    <property type="entry name" value="HAT"/>
</dbReference>
<feature type="domain" description="Pre-mRNA-splicing factor SYF1 central HAT repeats" evidence="8">
    <location>
        <begin position="184"/>
        <end position="414"/>
    </location>
</feature>
<dbReference type="OrthoDB" id="10067343at2759"/>
<dbReference type="GO" id="GO:0000349">
    <property type="term" value="P:generation of catalytic spliceosome for first transesterification step"/>
    <property type="evidence" value="ECO:0007669"/>
    <property type="project" value="TreeGrafter"/>
</dbReference>
<dbReference type="InterPro" id="IPR011990">
    <property type="entry name" value="TPR-like_helical_dom_sf"/>
</dbReference>
<dbReference type="InterPro" id="IPR045075">
    <property type="entry name" value="Syf1-like"/>
</dbReference>
<dbReference type="Pfam" id="PF23231">
    <property type="entry name" value="HAT_Syf1_CNRKL1_C"/>
    <property type="match status" value="1"/>
</dbReference>
<dbReference type="Pfam" id="PF23233">
    <property type="entry name" value="HAT_Syf1_CNRKL1_N"/>
    <property type="match status" value="1"/>
</dbReference>
<accession>Q00RS3</accession>
<sequence length="889" mass="100817">MSASDRATVDAETLRHEEIVARAPCDVEAWTRYVDALPRASASDDDAHDSLCARFLTYERGIRHNPGSYKLWYFYLVERVERGRGWRCDDARHAGTEAAFERALTTMHKMPKVWELYITYLMTLRYVTKTRRACDRALQALPVTQHERVWTLYLRFIRSDARVPGDTARRVYRRYLKFEPGHAEEYVEFLRKRGYHGEVATKLAELVNDDSFQSLAGKTKHAMWLELCDVVTKNPAAGAGVLDVDAILRGGIAAFTDEVGRLWTALADYYIRRGLFEKARDVYEEAMERVRTVRDFSLVFDAYAQFEESVISAKMENGEGMDEDDEGEDEGSDAAENFAIRDLLATSASVAPSSDLELRLARLEHLMERRPILLSSVMLRQNPHNVLEWEKRVQLYEGDPMKQIVTFTDAIKTVDPMCATGRVSNLWIEFAKFYETHGDAESAKTIFEKACETADFKTVDDLARCWTEYAEFCLRQDAYDDALAVMRRATTAPAHARRAQTSEEYAALTVREKAYKSLKLWTLYVDLEESLGTLESTKKVYESMIALKVATPQIILNYAHLLQEKNFFEDAFQIYEKGVSAFKFPYSKEIWSAYLTQFVARFKGTKLERARDLFEQCLEHAPPKHAKEFFMAYAKLEEEFGLGKRAMDVYDRACRTVPVDERLSVYDVYVNRAMEFFGVAKVRDVFTRAAEDDELPANVAKTLAVRFAEFERKLGELDRARALYAHASQFSDPTKDAEFWSTWHEFEVRHGNEETFREMLRVKRAVAASFSDTHYNVSVVAPDVDAVAADQVVPPANAMAALDREHEARAVAASGVAVHGFVRSHVEGASEPNANEAAAAGDDAEIDLDDVLGGASVPSAVFEGAGAKRTAEDASLGAMERFKRAREEQ</sequence>
<dbReference type="SUPFAM" id="SSF48452">
    <property type="entry name" value="TPR-like"/>
    <property type="match status" value="5"/>
</dbReference>
<proteinExistence type="inferred from homology"/>
<evidence type="ECO:0000256" key="3">
    <source>
        <dbReference type="ARBA" id="ARBA00022664"/>
    </source>
</evidence>
<dbReference type="SMART" id="SM00386">
    <property type="entry name" value="HAT"/>
    <property type="match status" value="10"/>
</dbReference>
<dbReference type="Gene3D" id="1.25.40.10">
    <property type="entry name" value="Tetratricopeptide repeat domain"/>
    <property type="match status" value="3"/>
</dbReference>
<dbReference type="PANTHER" id="PTHR11246">
    <property type="entry name" value="PRE-MRNA SPLICING FACTOR"/>
    <property type="match status" value="1"/>
</dbReference>
<dbReference type="InterPro" id="IPR055430">
    <property type="entry name" value="HAT_Syf1_CNRKL1_C"/>
</dbReference>
<dbReference type="PANTHER" id="PTHR11246:SF5">
    <property type="entry name" value="PRE-MRNA-SPLICING FACTOR SYF1"/>
    <property type="match status" value="1"/>
</dbReference>
<dbReference type="GO" id="GO:0000974">
    <property type="term" value="C:Prp19 complex"/>
    <property type="evidence" value="ECO:0007669"/>
    <property type="project" value="TreeGrafter"/>
</dbReference>
<evidence type="ECO:0000256" key="1">
    <source>
        <dbReference type="ARBA" id="ARBA00004123"/>
    </source>
</evidence>
<dbReference type="FunFam" id="1.25.40.10:FF:000023">
    <property type="entry name" value="Pre-mRNA-splicing factor SYF1"/>
    <property type="match status" value="1"/>
</dbReference>
<comment type="caution">
    <text evidence="11">The sequence shown here is derived from an EMBL/GenBank/DDBJ whole genome shotgun (WGS) entry which is preliminary data.</text>
</comment>
<evidence type="ECO:0000313" key="12">
    <source>
        <dbReference type="Proteomes" id="UP000009170"/>
    </source>
</evidence>
<evidence type="ECO:0000256" key="2">
    <source>
        <dbReference type="ARBA" id="ARBA00008644"/>
    </source>
</evidence>
<dbReference type="Pfam" id="PF23220">
    <property type="entry name" value="HAT_Syf1_M"/>
    <property type="match status" value="1"/>
</dbReference>
<dbReference type="Gene3D" id="1.25.40.430">
    <property type="match status" value="1"/>
</dbReference>
<comment type="similarity">
    <text evidence="2">Belongs to the crooked-neck family.</text>
</comment>
<evidence type="ECO:0000256" key="6">
    <source>
        <dbReference type="ARBA" id="ARBA00023187"/>
    </source>
</evidence>
<feature type="domain" description="Pre-mRNA-splicing factor Syf1/CRNKL1-like C-terminal HAT-repeats" evidence="9">
    <location>
        <begin position="416"/>
        <end position="780"/>
    </location>
</feature>
<dbReference type="RefSeq" id="XP_003084475.1">
    <property type="nucleotide sequence ID" value="XM_003084427.1"/>
</dbReference>
<dbReference type="GO" id="GO:0071007">
    <property type="term" value="C:U2-type catalytic step 2 spliceosome"/>
    <property type="evidence" value="ECO:0007669"/>
    <property type="project" value="TreeGrafter"/>
</dbReference>
<dbReference type="KEGG" id="ota:OT_ostta20g00950"/>
<dbReference type="OMA" id="IWYNYLR"/>
<keyword evidence="4" id="KW-0747">Spliceosome</keyword>
<keyword evidence="3" id="KW-0507">mRNA processing</keyword>
<gene>
    <name evidence="11" type="ORF">OT_ostta20g00950</name>
</gene>
<dbReference type="AlphaFoldDB" id="Q00RS3"/>
<dbReference type="InterPro" id="IPR055433">
    <property type="entry name" value="HAT_Syf1-like_N"/>
</dbReference>
<dbReference type="Proteomes" id="UP000009170">
    <property type="component" value="Unassembled WGS sequence"/>
</dbReference>
<dbReference type="GeneID" id="9838613"/>
<keyword evidence="12" id="KW-1185">Reference proteome</keyword>
<comment type="subcellular location">
    <subcellularLocation>
        <location evidence="1">Nucleus</location>
    </subcellularLocation>
</comment>
<protein>
    <submittedName>
        <fullName evidence="11">Tetratricopeptide repeat</fullName>
    </submittedName>
</protein>
<keyword evidence="6" id="KW-0508">mRNA splicing</keyword>
<evidence type="ECO:0000256" key="7">
    <source>
        <dbReference type="ARBA" id="ARBA00023242"/>
    </source>
</evidence>
<name>Q00RS3_OSTTA</name>